<keyword evidence="1" id="KW-1133">Transmembrane helix</keyword>
<evidence type="ECO:0000256" key="1">
    <source>
        <dbReference type="SAM" id="Phobius"/>
    </source>
</evidence>
<dbReference type="Proteomes" id="UP000250831">
    <property type="component" value="Unassembled WGS sequence"/>
</dbReference>
<comment type="caution">
    <text evidence="2">The sequence shown here is derived from an EMBL/GenBank/DDBJ whole genome shotgun (WGS) entry which is preliminary data.</text>
</comment>
<feature type="transmembrane region" description="Helical" evidence="1">
    <location>
        <begin position="37"/>
        <end position="53"/>
    </location>
</feature>
<dbReference type="OrthoDB" id="701302at2"/>
<evidence type="ECO:0000313" key="2">
    <source>
        <dbReference type="EMBL" id="PUV21452.1"/>
    </source>
</evidence>
<dbReference type="AlphaFoldDB" id="A0A363NKZ9"/>
<proteinExistence type="predicted"/>
<name>A0A363NKZ9_9SPHI</name>
<dbReference type="RefSeq" id="WP_108636792.1">
    <property type="nucleotide sequence ID" value="NZ_QCXX01000010.1"/>
</dbReference>
<feature type="transmembrane region" description="Helical" evidence="1">
    <location>
        <begin position="98"/>
        <end position="116"/>
    </location>
</feature>
<reference evidence="2 3" key="1">
    <citation type="submission" date="2018-04" db="EMBL/GenBank/DDBJ databases">
        <title>Sphingobacterium sp. M46 Genome.</title>
        <authorList>
            <person name="Cheng J."/>
            <person name="Li Y."/>
        </authorList>
    </citation>
    <scope>NUCLEOTIDE SEQUENCE [LARGE SCALE GENOMIC DNA]</scope>
    <source>
        <strain evidence="2 3">M46</strain>
    </source>
</reference>
<keyword evidence="3" id="KW-1185">Reference proteome</keyword>
<feature type="transmembrane region" description="Helical" evidence="1">
    <location>
        <begin position="12"/>
        <end position="31"/>
    </location>
</feature>
<sequence>MRTTKTVLPFSRNYIFITIAVLITLYGLFWARTHDQRVYSIGVLVVLIPFLEIRNQERVMQLFFIFFACIQVSSIALFDRLPYQLLISSQPFWTAVRKGIPIAFIVCVLAHLFSWRKINLFKLYGIQFPIMILACIWYIRMLLIMANCQHIPNAKAVRIPAIVIQKCPPCCDIHELWFSFKHEGQEQTVSINVNPQLHEQTNVGDTLLLQMHPGVYGWPWYHKDIKRRYK</sequence>
<organism evidence="2 3">
    <name type="scientific">Sphingobacterium athyrii</name>
    <dbReference type="NCBI Taxonomy" id="2152717"/>
    <lineage>
        <taxon>Bacteria</taxon>
        <taxon>Pseudomonadati</taxon>
        <taxon>Bacteroidota</taxon>
        <taxon>Sphingobacteriia</taxon>
        <taxon>Sphingobacteriales</taxon>
        <taxon>Sphingobacteriaceae</taxon>
        <taxon>Sphingobacterium</taxon>
    </lineage>
</organism>
<feature type="transmembrane region" description="Helical" evidence="1">
    <location>
        <begin position="128"/>
        <end position="146"/>
    </location>
</feature>
<evidence type="ECO:0000313" key="3">
    <source>
        <dbReference type="Proteomes" id="UP000250831"/>
    </source>
</evidence>
<feature type="transmembrane region" description="Helical" evidence="1">
    <location>
        <begin position="60"/>
        <end position="78"/>
    </location>
</feature>
<keyword evidence="1" id="KW-0472">Membrane</keyword>
<accession>A0A363NKZ9</accession>
<protein>
    <submittedName>
        <fullName evidence="2">Uncharacterized protein</fullName>
    </submittedName>
</protein>
<gene>
    <name evidence="2" type="ORF">DCO56_26975</name>
</gene>
<keyword evidence="1" id="KW-0812">Transmembrane</keyword>
<dbReference type="EMBL" id="QCXX01000010">
    <property type="protein sequence ID" value="PUV21452.1"/>
    <property type="molecule type" value="Genomic_DNA"/>
</dbReference>